<dbReference type="EMBL" id="AMXE01000053">
    <property type="protein sequence ID" value="ENO86528.1"/>
    <property type="molecule type" value="Genomic_DNA"/>
</dbReference>
<dbReference type="STRING" id="1123367.GCA_000621305_02513"/>
<dbReference type="InterPro" id="IPR008914">
    <property type="entry name" value="PEBP"/>
</dbReference>
<dbReference type="RefSeq" id="WP_004340192.1">
    <property type="nucleotide sequence ID" value="NZ_AMXE01000053.1"/>
</dbReference>
<evidence type="ECO:0008006" key="3">
    <source>
        <dbReference type="Google" id="ProtNLM"/>
    </source>
</evidence>
<dbReference type="SUPFAM" id="SSF49777">
    <property type="entry name" value="PEBP-like"/>
    <property type="match status" value="1"/>
</dbReference>
<reference evidence="1 2" key="1">
    <citation type="submission" date="2012-09" db="EMBL/GenBank/DDBJ databases">
        <title>Draft Genome Sequences of 6 Strains from Genus Thauera.</title>
        <authorList>
            <person name="Liu B."/>
            <person name="Shapleigh J.P."/>
            <person name="Frostegard A.H."/>
        </authorList>
    </citation>
    <scope>NUCLEOTIDE SEQUENCE [LARGE SCALE GENOMIC DNA]</scope>
    <source>
        <strain evidence="2">47Lol / DSM 12138</strain>
    </source>
</reference>
<dbReference type="Gene3D" id="3.90.280.10">
    <property type="entry name" value="PEBP-like"/>
    <property type="match status" value="1"/>
</dbReference>
<dbReference type="Proteomes" id="UP000013232">
    <property type="component" value="Unassembled WGS sequence"/>
</dbReference>
<gene>
    <name evidence="1" type="ORF">C666_13055</name>
</gene>
<evidence type="ECO:0000313" key="1">
    <source>
        <dbReference type="EMBL" id="ENO86528.1"/>
    </source>
</evidence>
<evidence type="ECO:0000313" key="2">
    <source>
        <dbReference type="Proteomes" id="UP000013232"/>
    </source>
</evidence>
<dbReference type="InterPro" id="IPR005247">
    <property type="entry name" value="YbhB_YbcL/LppC-like"/>
</dbReference>
<dbReference type="CDD" id="cd00865">
    <property type="entry name" value="PEBP_bact_arch"/>
    <property type="match status" value="1"/>
</dbReference>
<dbReference type="PANTHER" id="PTHR30289:SF1">
    <property type="entry name" value="PEBP (PHOSPHATIDYLETHANOLAMINE-BINDING PROTEIN) FAMILY PROTEIN"/>
    <property type="match status" value="1"/>
</dbReference>
<dbReference type="OrthoDB" id="9797506at2"/>
<organism evidence="1 2">
    <name type="scientific">Thauera linaloolentis (strain DSM 12138 / JCM 21573 / CCUG 41526 / CIP 105981 / IAM 15112 / NBRC 102519 / 47Lol)</name>
    <dbReference type="NCBI Taxonomy" id="1123367"/>
    <lineage>
        <taxon>Bacteria</taxon>
        <taxon>Pseudomonadati</taxon>
        <taxon>Pseudomonadota</taxon>
        <taxon>Betaproteobacteria</taxon>
        <taxon>Rhodocyclales</taxon>
        <taxon>Zoogloeaceae</taxon>
        <taxon>Thauera</taxon>
    </lineage>
</organism>
<keyword evidence="2" id="KW-1185">Reference proteome</keyword>
<proteinExistence type="predicted"/>
<name>N6YWM4_THAL4</name>
<protein>
    <recommendedName>
        <fullName evidence="3">Phospholipid-binding protein</fullName>
    </recommendedName>
</protein>
<dbReference type="PANTHER" id="PTHR30289">
    <property type="entry name" value="UNCHARACTERIZED PROTEIN YBCL-RELATED"/>
    <property type="match status" value="1"/>
</dbReference>
<dbReference type="eggNOG" id="COG1881">
    <property type="taxonomic scope" value="Bacteria"/>
</dbReference>
<dbReference type="AlphaFoldDB" id="N6YWM4"/>
<accession>N6YWM4</accession>
<comment type="caution">
    <text evidence="1">The sequence shown here is derived from an EMBL/GenBank/DDBJ whole genome shotgun (WGS) entry which is preliminary data.</text>
</comment>
<sequence>MKLTSQSFAYDAPIPGDFAFCIPADEGKVCLGGNHNPQLEWCEVPEGTQSFVLICHDPDVPSRGDDVNQEGRTVPADLPRVDFFHWVLVDLPPDLRAIDAGQFSNEVTPGGKEGPDTSLGARHGVNDYTAWFAGDDAMKGDYYGYDGPCPPWNDELVHHYVFTLYALDVANCPVQGRFSGQDVRDAIDGHVLAEARVLGTYTLNPSLLY</sequence>
<dbReference type="InterPro" id="IPR036610">
    <property type="entry name" value="PEBP-like_sf"/>
</dbReference>
<dbReference type="Pfam" id="PF01161">
    <property type="entry name" value="PBP"/>
    <property type="match status" value="1"/>
</dbReference>
<dbReference type="NCBIfam" id="TIGR00481">
    <property type="entry name" value="YbhB/YbcL family Raf kinase inhibitor-like protein"/>
    <property type="match status" value="1"/>
</dbReference>